<sequence>MAHRAPPAPAEPGMRPALRAEARPRDVWAWAMYDFANSGYTTVVITALFNAYFVAVVVDGQPWATLAWTAALAVSYLAVLATAPVVGAFADLRAAKKRLLALSTAGCVLFTALLYFAQPGALWLAVACLVLSNFFFGTGENLIAAFLPELARGRGMGRVSGWGWGLGYLGGLFTLGLCLAWIAWAEKRGQGAADYVPVAMLITAAMFALASLPTLLLLPERAVPREGRALDAWREVARTLRSAAGFPDLRRFLTAALCYQAGVHTVIALAAIYANQAMGFTTQQTLLLVLAVNVAAAAGAFLFGHVQDRLGPVRAIAWVLVGWLFTIVLAAVARTPGTFWAAAHLAGLCLGASQSGGRALVGLLSPPSRRAEFFGFWGLATKLSAILGPLSYGLVTWASDGDHRRALWATGLFFVVGLALLIGVHAGRGRRAALRAERALSKAPP</sequence>
<dbReference type="PROSITE" id="PS50850">
    <property type="entry name" value="MFS"/>
    <property type="match status" value="1"/>
</dbReference>
<dbReference type="InterPro" id="IPR036259">
    <property type="entry name" value="MFS_trans_sf"/>
</dbReference>
<feature type="transmembrane region" description="Helical" evidence="6">
    <location>
        <begin position="406"/>
        <end position="426"/>
    </location>
</feature>
<dbReference type="AlphaFoldDB" id="A0A418XSR2"/>
<dbReference type="SUPFAM" id="SSF103473">
    <property type="entry name" value="MFS general substrate transporter"/>
    <property type="match status" value="1"/>
</dbReference>
<evidence type="ECO:0000256" key="3">
    <source>
        <dbReference type="ARBA" id="ARBA00022692"/>
    </source>
</evidence>
<dbReference type="PANTHER" id="PTHR23519">
    <property type="entry name" value="AUTOPHAGY-RELATED PROTEIN 22"/>
    <property type="match status" value="1"/>
</dbReference>
<evidence type="ECO:0000256" key="2">
    <source>
        <dbReference type="ARBA" id="ARBA00022448"/>
    </source>
</evidence>
<keyword evidence="5 6" id="KW-0472">Membrane</keyword>
<organism evidence="8 9">
    <name type="scientific">Massilia cavernae</name>
    <dbReference type="NCBI Taxonomy" id="2320864"/>
    <lineage>
        <taxon>Bacteria</taxon>
        <taxon>Pseudomonadati</taxon>
        <taxon>Pseudomonadota</taxon>
        <taxon>Betaproteobacteria</taxon>
        <taxon>Burkholderiales</taxon>
        <taxon>Oxalobacteraceae</taxon>
        <taxon>Telluria group</taxon>
        <taxon>Massilia</taxon>
    </lineage>
</organism>
<evidence type="ECO:0000256" key="5">
    <source>
        <dbReference type="ARBA" id="ARBA00023136"/>
    </source>
</evidence>
<dbReference type="PANTHER" id="PTHR23519:SF1">
    <property type="entry name" value="AUTOPHAGY-RELATED PROTEIN 22"/>
    <property type="match status" value="1"/>
</dbReference>
<keyword evidence="9" id="KW-1185">Reference proteome</keyword>
<dbReference type="GO" id="GO:0012505">
    <property type="term" value="C:endomembrane system"/>
    <property type="evidence" value="ECO:0007669"/>
    <property type="project" value="UniProtKB-SubCell"/>
</dbReference>
<dbReference type="Proteomes" id="UP000284006">
    <property type="component" value="Unassembled WGS sequence"/>
</dbReference>
<dbReference type="InterPro" id="IPR050495">
    <property type="entry name" value="ATG22/LtaA_families"/>
</dbReference>
<evidence type="ECO:0000256" key="1">
    <source>
        <dbReference type="ARBA" id="ARBA00004127"/>
    </source>
</evidence>
<feature type="transmembrane region" description="Helical" evidence="6">
    <location>
        <begin position="339"/>
        <end position="361"/>
    </location>
</feature>
<dbReference type="InterPro" id="IPR020846">
    <property type="entry name" value="MFS_dom"/>
</dbReference>
<keyword evidence="2" id="KW-0813">Transport</keyword>
<protein>
    <submittedName>
        <fullName evidence="8">MFS transporter</fullName>
    </submittedName>
</protein>
<name>A0A418XSR2_9BURK</name>
<feature type="transmembrane region" description="Helical" evidence="6">
    <location>
        <begin position="70"/>
        <end position="92"/>
    </location>
</feature>
<evidence type="ECO:0000313" key="9">
    <source>
        <dbReference type="Proteomes" id="UP000284006"/>
    </source>
</evidence>
<dbReference type="GO" id="GO:0022857">
    <property type="term" value="F:transmembrane transporter activity"/>
    <property type="evidence" value="ECO:0007669"/>
    <property type="project" value="InterPro"/>
</dbReference>
<dbReference type="Gene3D" id="1.20.1250.20">
    <property type="entry name" value="MFS general substrate transporter like domains"/>
    <property type="match status" value="2"/>
</dbReference>
<comment type="caution">
    <text evidence="8">The sequence shown here is derived from an EMBL/GenBank/DDBJ whole genome shotgun (WGS) entry which is preliminary data.</text>
</comment>
<reference evidence="8 9" key="1">
    <citation type="submission" date="2018-09" db="EMBL/GenBank/DDBJ databases">
        <authorList>
            <person name="Zhu H."/>
        </authorList>
    </citation>
    <scope>NUCLEOTIDE SEQUENCE [LARGE SCALE GENOMIC DNA]</scope>
    <source>
        <strain evidence="8 9">K1S02-61</strain>
    </source>
</reference>
<feature type="transmembrane region" description="Helical" evidence="6">
    <location>
        <begin position="99"/>
        <end position="117"/>
    </location>
</feature>
<dbReference type="OrthoDB" id="9768783at2"/>
<evidence type="ECO:0000313" key="8">
    <source>
        <dbReference type="EMBL" id="RJG15647.1"/>
    </source>
</evidence>
<dbReference type="InterPro" id="IPR024671">
    <property type="entry name" value="Atg22-like"/>
</dbReference>
<feature type="transmembrane region" description="Helical" evidence="6">
    <location>
        <begin position="252"/>
        <end position="274"/>
    </location>
</feature>
<feature type="transmembrane region" description="Helical" evidence="6">
    <location>
        <begin position="123"/>
        <end position="147"/>
    </location>
</feature>
<proteinExistence type="predicted"/>
<accession>A0A418XSR2</accession>
<evidence type="ECO:0000256" key="4">
    <source>
        <dbReference type="ARBA" id="ARBA00022989"/>
    </source>
</evidence>
<feature type="transmembrane region" description="Helical" evidence="6">
    <location>
        <begin position="286"/>
        <end position="303"/>
    </location>
</feature>
<feature type="transmembrane region" description="Helical" evidence="6">
    <location>
        <begin position="40"/>
        <end position="58"/>
    </location>
</feature>
<keyword evidence="4 6" id="KW-1133">Transmembrane helix</keyword>
<feature type="transmembrane region" description="Helical" evidence="6">
    <location>
        <begin position="315"/>
        <end position="333"/>
    </location>
</feature>
<evidence type="ECO:0000259" key="7">
    <source>
        <dbReference type="PROSITE" id="PS50850"/>
    </source>
</evidence>
<keyword evidence="3 6" id="KW-0812">Transmembrane</keyword>
<feature type="transmembrane region" description="Helical" evidence="6">
    <location>
        <begin position="373"/>
        <end position="394"/>
    </location>
</feature>
<evidence type="ECO:0000256" key="6">
    <source>
        <dbReference type="SAM" id="Phobius"/>
    </source>
</evidence>
<feature type="domain" description="Major facilitator superfamily (MFS) profile" evidence="7">
    <location>
        <begin position="199"/>
        <end position="445"/>
    </location>
</feature>
<comment type="subcellular location">
    <subcellularLocation>
        <location evidence="1">Endomembrane system</location>
        <topology evidence="1">Multi-pass membrane protein</topology>
    </subcellularLocation>
</comment>
<feature type="transmembrane region" description="Helical" evidence="6">
    <location>
        <begin position="196"/>
        <end position="218"/>
    </location>
</feature>
<gene>
    <name evidence="8" type="ORF">D3872_12605</name>
</gene>
<feature type="transmembrane region" description="Helical" evidence="6">
    <location>
        <begin position="159"/>
        <end position="184"/>
    </location>
</feature>
<dbReference type="EMBL" id="QYUP01000114">
    <property type="protein sequence ID" value="RJG15647.1"/>
    <property type="molecule type" value="Genomic_DNA"/>
</dbReference>
<dbReference type="Pfam" id="PF11700">
    <property type="entry name" value="ATG22"/>
    <property type="match status" value="1"/>
</dbReference>